<comment type="caution">
    <text evidence="1">The sequence shown here is derived from an EMBL/GenBank/DDBJ whole genome shotgun (WGS) entry which is preliminary data.</text>
</comment>
<protein>
    <submittedName>
        <fullName evidence="1">Uncharacterized protein</fullName>
    </submittedName>
</protein>
<accession>A0A644XLY7</accession>
<proteinExistence type="predicted"/>
<reference evidence="1" key="1">
    <citation type="submission" date="2019-08" db="EMBL/GenBank/DDBJ databases">
        <authorList>
            <person name="Kucharzyk K."/>
            <person name="Murdoch R.W."/>
            <person name="Higgins S."/>
            <person name="Loffler F."/>
        </authorList>
    </citation>
    <scope>NUCLEOTIDE SEQUENCE</scope>
</reference>
<sequence>MRIFVHWREFFAERHHVYLLGCQICAQVSGRSFGMGDNFHAQNPCDSPQNISADAVKLPLFIGKGEGCPVFKKTNAPAGVRFKPLAFMRAEVQGAAHPVCFAHGGYAHPVFLKGDEFRSGNLGHALFHKFQSVHIAFAHAGPECVFQQGERLGGKFFVESQAVDGTDKRQEWPGNALSQAAAHSHDHVLEGCQRQKTQCGVAGAQMRFKDGALEGGDNRRRSAVHISVGARSHNDHAARGKERWAEIQQQGAGGGAKKSAMDLRLTGADIGQQVRPFPHAKFNISPDLLAPQSPDIHKQARWLTKHGYKGIRLVFTGKGNNDRVLAVGCQSAGRNCGGRNGCDRHKKQNSSNKAAHRIPGPLELHVCQACQQFQNIISKNAASLIGKFSPSLMQ</sequence>
<organism evidence="1">
    <name type="scientific">bioreactor metagenome</name>
    <dbReference type="NCBI Taxonomy" id="1076179"/>
    <lineage>
        <taxon>unclassified sequences</taxon>
        <taxon>metagenomes</taxon>
        <taxon>ecological metagenomes</taxon>
    </lineage>
</organism>
<evidence type="ECO:0000313" key="1">
    <source>
        <dbReference type="EMBL" id="MPM16831.1"/>
    </source>
</evidence>
<name>A0A644XLY7_9ZZZZ</name>
<dbReference type="AlphaFoldDB" id="A0A644XLY7"/>
<dbReference type="EMBL" id="VSSQ01002686">
    <property type="protein sequence ID" value="MPM16831.1"/>
    <property type="molecule type" value="Genomic_DNA"/>
</dbReference>
<gene>
    <name evidence="1" type="ORF">SDC9_63213</name>
</gene>